<accession>A0A8H3ADJ1</accession>
<feature type="transmembrane region" description="Helical" evidence="6">
    <location>
        <begin position="192"/>
        <end position="212"/>
    </location>
</feature>
<feature type="domain" description="Integral membrane bound transporter" evidence="9">
    <location>
        <begin position="689"/>
        <end position="827"/>
    </location>
</feature>
<evidence type="ECO:0000256" key="2">
    <source>
        <dbReference type="ARBA" id="ARBA00022692"/>
    </source>
</evidence>
<keyword evidence="4 6" id="KW-0472">Membrane</keyword>
<dbReference type="Pfam" id="PF10334">
    <property type="entry name" value="BRE4"/>
    <property type="match status" value="1"/>
</dbReference>
<keyword evidence="3 6" id="KW-1133">Transmembrane helix</keyword>
<feature type="transmembrane region" description="Helical" evidence="6">
    <location>
        <begin position="168"/>
        <end position="185"/>
    </location>
</feature>
<feature type="transmembrane region" description="Helical" evidence="6">
    <location>
        <begin position="218"/>
        <end position="243"/>
    </location>
</feature>
<dbReference type="PANTHER" id="PTHR37994">
    <property type="entry name" value="ARAE_2_N DOMAIN-CONTAINING PROTEIN-RELATED"/>
    <property type="match status" value="1"/>
</dbReference>
<dbReference type="InterPro" id="IPR018820">
    <property type="entry name" value="BRE4-related_DUF2421"/>
</dbReference>
<proteinExistence type="predicted"/>
<sequence>MSTTSTSHSPKRRVRLDPDNKPFKEPTPKSSKAMMPEWVTKAASNRRSWKLLARCWVATWVCFILILPNNTLPVMGNAAFFAAIASFIAPPAMALQMYFFAMLTLMIGCLLGWAWGSAAMAAALQARDQVLLGRALLSTQQAATNQANPDAYFRKAVFRGDFLDARSTVVFGVFLGIGAFALALMRIKSPKLTLASIFGTIFLDVICSYGPLFPSGQYLILQTFLVSSSIYIAVGLVTIILIFPETLSHEWLESYASVLDLTKSLVDMQEKVLTDSPEQLDIEIEGNTLSKIDGIQAGSLAAFQAFTAKSPMLNLEFSYGRWSATDIQALELPLRALITRARGLSSFTAQYSHHLCTRADSLPPSSAVSRATTNSGEAYESLDGTQSPKTKRKKMTLRIQDTHRLMHVRGHVTALEVSQHMHITDMIPIVYTATANLRKSLSKALENMSVAVRDVNSRRYKSVKQEPLDSLRSAREALREALATYKESGRIAIVQPLADAVDSVSGKLLDEHGRPTVSFRPLFVCFVLESNLCWTVEATITLMNQLIELMEERKRNRLWAPTGLRKIGNLLRREEGTAPIQGDVNPMPEPGNDDEYSRMYRRDPDARPPKGIIQNLTYAVWLIWHFFRSNEAIASGFCLDAWKILTAVRNSSQSSILLSPSLFGFPRFSSLAQVSPEGGLLPVRAVLTMWAEFTYNEKGLWALIMAQFGLNMYMSDQIGQFVARILGTVGGGIVGMVIWYIGSGHGTGNPYGIAAAFAVFVIPMLFARLFWTQRMVECIMLSVTSVLVVGYSWIDTHLPSQGNPGYGYQIFWRRVVLVLVGFAASFIMMLLPPQSSRKALRLGTASTVSQISQLYGLLISSWLTVEEEAEDEKVNGKEDHAEGNKPTSHPYEKWQPAFRAKLMSVASALAAQKMQMTTIKWERNIRGGWPAEHYEKLLETQFKMLSDLIQLAGALSVLSPQWRHRLLHKTSFLNPNLISDVMAIFGIVSMSLETGHPVHEVLPSNLLDRSIYHDDQTRTVGERFKRFDRIDGEEAAESAPIIDEPLTGQRLMSMEYSTFATGVSAAFHLLHALDQIHLITKELCGAIPLEGYNRWREEYELKHLGRSV</sequence>
<dbReference type="EMBL" id="CAJMWW010000069">
    <property type="protein sequence ID" value="CAE6416219.1"/>
    <property type="molecule type" value="Genomic_DNA"/>
</dbReference>
<reference evidence="10" key="1">
    <citation type="submission" date="2021-01" db="EMBL/GenBank/DDBJ databases">
        <authorList>
            <person name="Kaushik A."/>
        </authorList>
    </citation>
    <scope>NUCLEOTIDE SEQUENCE</scope>
    <source>
        <strain evidence="10">AG3-T5</strain>
    </source>
</reference>
<dbReference type="Pfam" id="PF13515">
    <property type="entry name" value="FUSC_2"/>
    <property type="match status" value="1"/>
</dbReference>
<evidence type="ECO:0000259" key="8">
    <source>
        <dbReference type="Pfam" id="PF10337"/>
    </source>
</evidence>
<dbReference type="InterPro" id="IPR018823">
    <property type="entry name" value="ArAE_2_N"/>
</dbReference>
<feature type="compositionally biased region" description="Polar residues" evidence="5">
    <location>
        <begin position="363"/>
        <end position="376"/>
    </location>
</feature>
<evidence type="ECO:0000313" key="11">
    <source>
        <dbReference type="Proteomes" id="UP000663841"/>
    </source>
</evidence>
<feature type="transmembrane region" description="Helical" evidence="6">
    <location>
        <begin position="778"/>
        <end position="794"/>
    </location>
</feature>
<feature type="transmembrane region" description="Helical" evidence="6">
    <location>
        <begin position="753"/>
        <end position="771"/>
    </location>
</feature>
<dbReference type="InterPro" id="IPR049453">
    <property type="entry name" value="Memb_transporter_dom"/>
</dbReference>
<dbReference type="GO" id="GO:0016020">
    <property type="term" value="C:membrane"/>
    <property type="evidence" value="ECO:0007669"/>
    <property type="project" value="UniProtKB-SubCell"/>
</dbReference>
<evidence type="ECO:0000313" key="10">
    <source>
        <dbReference type="EMBL" id="CAE6416219.1"/>
    </source>
</evidence>
<feature type="compositionally biased region" description="Basic and acidic residues" evidence="5">
    <location>
        <begin position="15"/>
        <end position="27"/>
    </location>
</feature>
<comment type="subcellular location">
    <subcellularLocation>
        <location evidence="1">Membrane</location>
        <topology evidence="1">Multi-pass membrane protein</topology>
    </subcellularLocation>
</comment>
<dbReference type="AlphaFoldDB" id="A0A8H3ADJ1"/>
<feature type="transmembrane region" description="Helical" evidence="6">
    <location>
        <begin position="814"/>
        <end position="831"/>
    </location>
</feature>
<feature type="transmembrane region" description="Helical" evidence="6">
    <location>
        <begin position="99"/>
        <end position="124"/>
    </location>
</feature>
<feature type="transmembrane region" description="Helical" evidence="6">
    <location>
        <begin position="51"/>
        <end position="68"/>
    </location>
</feature>
<gene>
    <name evidence="10" type="ORF">RDB_LOCUS33499</name>
</gene>
<dbReference type="Proteomes" id="UP000663841">
    <property type="component" value="Unassembled WGS sequence"/>
</dbReference>
<dbReference type="Pfam" id="PF10337">
    <property type="entry name" value="ArAE_2_N"/>
    <property type="match status" value="1"/>
</dbReference>
<evidence type="ECO:0000256" key="3">
    <source>
        <dbReference type="ARBA" id="ARBA00022989"/>
    </source>
</evidence>
<feature type="transmembrane region" description="Helical" evidence="6">
    <location>
        <begin position="721"/>
        <end position="741"/>
    </location>
</feature>
<dbReference type="PANTHER" id="PTHR37994:SF3">
    <property type="entry name" value="ER TRANSPORTER 6TM N-TERMINAL DOMAIN-CONTAINING PROTEIN"/>
    <property type="match status" value="1"/>
</dbReference>
<feature type="region of interest" description="Disordered" evidence="5">
    <location>
        <begin position="362"/>
        <end position="392"/>
    </location>
</feature>
<feature type="region of interest" description="Disordered" evidence="5">
    <location>
        <begin position="870"/>
        <end position="890"/>
    </location>
</feature>
<evidence type="ECO:0000259" key="7">
    <source>
        <dbReference type="Pfam" id="PF10334"/>
    </source>
</evidence>
<evidence type="ECO:0000256" key="5">
    <source>
        <dbReference type="SAM" id="MobiDB-lite"/>
    </source>
</evidence>
<feature type="domain" description="DUF2421" evidence="7">
    <location>
        <begin position="833"/>
        <end position="1085"/>
    </location>
</feature>
<keyword evidence="2 6" id="KW-0812">Transmembrane</keyword>
<organism evidence="10 11">
    <name type="scientific">Rhizoctonia solani</name>
    <dbReference type="NCBI Taxonomy" id="456999"/>
    <lineage>
        <taxon>Eukaryota</taxon>
        <taxon>Fungi</taxon>
        <taxon>Dikarya</taxon>
        <taxon>Basidiomycota</taxon>
        <taxon>Agaricomycotina</taxon>
        <taxon>Agaricomycetes</taxon>
        <taxon>Cantharellales</taxon>
        <taxon>Ceratobasidiaceae</taxon>
        <taxon>Rhizoctonia</taxon>
    </lineage>
</organism>
<evidence type="ECO:0000256" key="6">
    <source>
        <dbReference type="SAM" id="Phobius"/>
    </source>
</evidence>
<evidence type="ECO:0000259" key="9">
    <source>
        <dbReference type="Pfam" id="PF13515"/>
    </source>
</evidence>
<evidence type="ECO:0000256" key="1">
    <source>
        <dbReference type="ARBA" id="ARBA00004141"/>
    </source>
</evidence>
<name>A0A8H3ADJ1_9AGAM</name>
<feature type="transmembrane region" description="Helical" evidence="6">
    <location>
        <begin position="74"/>
        <end position="92"/>
    </location>
</feature>
<evidence type="ECO:0000256" key="4">
    <source>
        <dbReference type="ARBA" id="ARBA00023136"/>
    </source>
</evidence>
<protein>
    <recommendedName>
        <fullName evidence="12">ER transporter 6TM N-terminal domain-containing protein</fullName>
    </recommendedName>
</protein>
<comment type="caution">
    <text evidence="10">The sequence shown here is derived from an EMBL/GenBank/DDBJ whole genome shotgun (WGS) entry which is preliminary data.</text>
</comment>
<feature type="region of interest" description="Disordered" evidence="5">
    <location>
        <begin position="1"/>
        <end position="35"/>
    </location>
</feature>
<feature type="domain" description="Putative ER transporter 6TM N-terminal" evidence="8">
    <location>
        <begin position="35"/>
        <end position="494"/>
    </location>
</feature>
<feature type="compositionally biased region" description="Basic and acidic residues" evidence="5">
    <location>
        <begin position="872"/>
        <end position="883"/>
    </location>
</feature>
<evidence type="ECO:0008006" key="12">
    <source>
        <dbReference type="Google" id="ProtNLM"/>
    </source>
</evidence>